<dbReference type="EMBL" id="SMMG02000005">
    <property type="protein sequence ID" value="KAA3476246.1"/>
    <property type="molecule type" value="Genomic_DNA"/>
</dbReference>
<dbReference type="AlphaFoldDB" id="A0A5B6W4D4"/>
<dbReference type="FunFam" id="3.30.70.270:FF:000020">
    <property type="entry name" value="Transposon Tf2-6 polyprotein-like Protein"/>
    <property type="match status" value="1"/>
</dbReference>
<sequence>MCQKRLRGIFRFRVSKLKLESVPTICEFMDVFPEELPRLPPVREVEFAIELEPGTSLISNLYRGFVQPYFSPWIAPLNKVTIKNKYLLSRIDDLFDQLKGTIMFSKIDLFSRYYQLLVKDLNVLKTTFRTKFLVIFIDDILISSRDENEHAQHLRIVLQLYAKISKCEFWLLEVRFLGHVVSAEGIRKPLKNVTEIKIFLDLSRYYQRFGKGFSIIGTPLMKILQKDVKFEWLEKCQQSFDKLKTMLTEAPVLIQPESVMLHLMSINAGRQGCSLCFLTVKITWLELVKDYDLITNYHSRKANIVADALSQKSLFALRVLNTQLTLVEDGLVLAELKVKLTFL</sequence>
<accession>A0A5B6W4D4</accession>
<dbReference type="OrthoDB" id="415724at2759"/>
<reference evidence="1" key="1">
    <citation type="submission" date="2019-08" db="EMBL/GenBank/DDBJ databases">
        <authorList>
            <person name="Liu F."/>
        </authorList>
    </citation>
    <scope>NUCLEOTIDE SEQUENCE [LARGE SCALE GENOMIC DNA]</scope>
    <source>
        <strain evidence="1">PA1801</strain>
        <tissue evidence="1">Leaf</tissue>
    </source>
</reference>
<dbReference type="CDD" id="cd01647">
    <property type="entry name" value="RT_LTR"/>
    <property type="match status" value="1"/>
</dbReference>
<dbReference type="InterPro" id="IPR043502">
    <property type="entry name" value="DNA/RNA_pol_sf"/>
</dbReference>
<dbReference type="Gene3D" id="3.30.70.270">
    <property type="match status" value="2"/>
</dbReference>
<comment type="caution">
    <text evidence="1">The sequence shown here is derived from an EMBL/GenBank/DDBJ whole genome shotgun (WGS) entry which is preliminary data.</text>
</comment>
<protein>
    <submittedName>
        <fullName evidence="1">Polyprotein</fullName>
    </submittedName>
</protein>
<gene>
    <name evidence="1" type="ORF">EPI10_026342</name>
</gene>
<evidence type="ECO:0000313" key="2">
    <source>
        <dbReference type="Proteomes" id="UP000325315"/>
    </source>
</evidence>
<dbReference type="InterPro" id="IPR043128">
    <property type="entry name" value="Rev_trsase/Diguanyl_cyclase"/>
</dbReference>
<name>A0A5B6W4D4_9ROSI</name>
<dbReference type="PANTHER" id="PTHR24559:SF444">
    <property type="entry name" value="REVERSE TRANSCRIPTASE DOMAIN-CONTAINING PROTEIN"/>
    <property type="match status" value="1"/>
</dbReference>
<dbReference type="Proteomes" id="UP000325315">
    <property type="component" value="Unassembled WGS sequence"/>
</dbReference>
<dbReference type="PANTHER" id="PTHR24559">
    <property type="entry name" value="TRANSPOSON TY3-I GAG-POL POLYPROTEIN"/>
    <property type="match status" value="1"/>
</dbReference>
<evidence type="ECO:0000313" key="1">
    <source>
        <dbReference type="EMBL" id="KAA3476246.1"/>
    </source>
</evidence>
<proteinExistence type="predicted"/>
<keyword evidence="2" id="KW-1185">Reference proteome</keyword>
<organism evidence="1 2">
    <name type="scientific">Gossypium australe</name>
    <dbReference type="NCBI Taxonomy" id="47621"/>
    <lineage>
        <taxon>Eukaryota</taxon>
        <taxon>Viridiplantae</taxon>
        <taxon>Streptophyta</taxon>
        <taxon>Embryophyta</taxon>
        <taxon>Tracheophyta</taxon>
        <taxon>Spermatophyta</taxon>
        <taxon>Magnoliopsida</taxon>
        <taxon>eudicotyledons</taxon>
        <taxon>Gunneridae</taxon>
        <taxon>Pentapetalae</taxon>
        <taxon>rosids</taxon>
        <taxon>malvids</taxon>
        <taxon>Malvales</taxon>
        <taxon>Malvaceae</taxon>
        <taxon>Malvoideae</taxon>
        <taxon>Gossypium</taxon>
    </lineage>
</organism>
<dbReference type="InterPro" id="IPR053134">
    <property type="entry name" value="RNA-dir_DNA_polymerase"/>
</dbReference>
<dbReference type="SUPFAM" id="SSF56672">
    <property type="entry name" value="DNA/RNA polymerases"/>
    <property type="match status" value="1"/>
</dbReference>